<reference evidence="2 3" key="1">
    <citation type="submission" date="2023-06" db="EMBL/GenBank/DDBJ databases">
        <authorList>
            <person name="Feng G."/>
            <person name="Li J."/>
            <person name="Zhu H."/>
        </authorList>
    </citation>
    <scope>NUCLEOTIDE SEQUENCE [LARGE SCALE GENOMIC DNA]</scope>
    <source>
        <strain evidence="2 3">RHCKG23</strain>
    </source>
</reference>
<organism evidence="2 3">
    <name type="scientific">Curtobacterium citri</name>
    <dbReference type="NCBI Taxonomy" id="3055139"/>
    <lineage>
        <taxon>Bacteria</taxon>
        <taxon>Bacillati</taxon>
        <taxon>Actinomycetota</taxon>
        <taxon>Actinomycetes</taxon>
        <taxon>Micrococcales</taxon>
        <taxon>Microbacteriaceae</taxon>
        <taxon>Curtobacterium</taxon>
    </lineage>
</organism>
<protein>
    <submittedName>
        <fullName evidence="2">4-phosphopantetheinyl transferase</fullName>
    </submittedName>
</protein>
<dbReference type="PRINTS" id="PR01399">
    <property type="entry name" value="ENTSNTHTASED"/>
</dbReference>
<dbReference type="InterPro" id="IPR003542">
    <property type="entry name" value="Enbac_synth_compD-like"/>
</dbReference>
<keyword evidence="2" id="KW-0808">Transferase</keyword>
<evidence type="ECO:0000313" key="3">
    <source>
        <dbReference type="Proteomes" id="UP001237823"/>
    </source>
</evidence>
<sequence>MQLQRRSPWSALLPASVVVATAAHDLDGPLTDEEDAAVATALPARRAEFVTGRVLACRALAAIGVTSGSVGVARSGAPEWPEGVVGTITHCAGLRACAVGLEDQHTALGIDATPAAPLPPGVLARIADPASAPVAAGLAALRRAGVESPDSVLLAASEAVAKARTTAHGGWFGIDGAEIDLRPDGSFGAVARRGPAFTAVGRWAVDRGTALAGTTLAER</sequence>
<dbReference type="EMBL" id="JAUCML010000003">
    <property type="protein sequence ID" value="MDM7884649.1"/>
    <property type="molecule type" value="Genomic_DNA"/>
</dbReference>
<evidence type="ECO:0000259" key="1">
    <source>
        <dbReference type="Pfam" id="PF17837"/>
    </source>
</evidence>
<proteinExistence type="predicted"/>
<comment type="caution">
    <text evidence="2">The sequence shown here is derived from an EMBL/GenBank/DDBJ whole genome shotgun (WGS) entry which is preliminary data.</text>
</comment>
<name>A0ABT7T510_9MICO</name>
<dbReference type="Pfam" id="PF17837">
    <property type="entry name" value="4PPT_N"/>
    <property type="match status" value="1"/>
</dbReference>
<dbReference type="Proteomes" id="UP001237823">
    <property type="component" value="Unassembled WGS sequence"/>
</dbReference>
<gene>
    <name evidence="2" type="ORF">QUG92_05975</name>
</gene>
<dbReference type="PANTHER" id="PTHR38096">
    <property type="entry name" value="ENTEROBACTIN SYNTHASE COMPONENT D"/>
    <property type="match status" value="1"/>
</dbReference>
<dbReference type="RefSeq" id="WP_289458056.1">
    <property type="nucleotide sequence ID" value="NZ_JAUCML010000003.1"/>
</dbReference>
<feature type="domain" description="4'-phosphopantetheinyl transferase N-terminal" evidence="1">
    <location>
        <begin position="33"/>
        <end position="99"/>
    </location>
</feature>
<evidence type="ECO:0000313" key="2">
    <source>
        <dbReference type="EMBL" id="MDM7884649.1"/>
    </source>
</evidence>
<dbReference type="GO" id="GO:0016740">
    <property type="term" value="F:transferase activity"/>
    <property type="evidence" value="ECO:0007669"/>
    <property type="project" value="UniProtKB-KW"/>
</dbReference>
<keyword evidence="3" id="KW-1185">Reference proteome</keyword>
<dbReference type="InterPro" id="IPR041354">
    <property type="entry name" value="4PPT_N"/>
</dbReference>
<dbReference type="PANTHER" id="PTHR38096:SF1">
    <property type="entry name" value="ENTEROBACTIN SYNTHASE COMPONENT D"/>
    <property type="match status" value="1"/>
</dbReference>
<accession>A0ABT7T510</accession>